<protein>
    <submittedName>
        <fullName evidence="1">Uncharacterized protein</fullName>
    </submittedName>
</protein>
<dbReference type="Proteomes" id="UP000054815">
    <property type="component" value="Unassembled WGS sequence"/>
</dbReference>
<gene>
    <name evidence="1" type="ORF">T4E_10867</name>
</gene>
<evidence type="ECO:0000313" key="2">
    <source>
        <dbReference type="Proteomes" id="UP000054815"/>
    </source>
</evidence>
<comment type="caution">
    <text evidence="1">The sequence shown here is derived from an EMBL/GenBank/DDBJ whole genome shotgun (WGS) entry which is preliminary data.</text>
</comment>
<dbReference type="AlphaFoldDB" id="A0A0V0XD06"/>
<accession>A0A0V0XD06</accession>
<reference evidence="1 2" key="1">
    <citation type="submission" date="2015-01" db="EMBL/GenBank/DDBJ databases">
        <title>Evolution of Trichinella species and genotypes.</title>
        <authorList>
            <person name="Korhonen P.K."/>
            <person name="Edoardo P."/>
            <person name="Giuseppe L.R."/>
            <person name="Gasser R.B."/>
        </authorList>
    </citation>
    <scope>NUCLEOTIDE SEQUENCE [LARGE SCALE GENOMIC DNA]</scope>
    <source>
        <strain evidence="1">ISS141</strain>
    </source>
</reference>
<dbReference type="EMBL" id="JYDU01000612">
    <property type="protein sequence ID" value="KRX85881.1"/>
    <property type="molecule type" value="Genomic_DNA"/>
</dbReference>
<sequence>MEYLKIFTSICDGMQCEGIKEVVAENCWYVVNGKCW</sequence>
<evidence type="ECO:0000313" key="1">
    <source>
        <dbReference type="EMBL" id="KRX85881.1"/>
    </source>
</evidence>
<proteinExistence type="predicted"/>
<organism evidence="1 2">
    <name type="scientific">Trichinella pseudospiralis</name>
    <name type="common">Parasitic roundworm</name>
    <dbReference type="NCBI Taxonomy" id="6337"/>
    <lineage>
        <taxon>Eukaryota</taxon>
        <taxon>Metazoa</taxon>
        <taxon>Ecdysozoa</taxon>
        <taxon>Nematoda</taxon>
        <taxon>Enoplea</taxon>
        <taxon>Dorylaimia</taxon>
        <taxon>Trichinellida</taxon>
        <taxon>Trichinellidae</taxon>
        <taxon>Trichinella</taxon>
    </lineage>
</organism>
<name>A0A0V0XD06_TRIPS</name>